<evidence type="ECO:0000256" key="3">
    <source>
        <dbReference type="ARBA" id="ARBA00022833"/>
    </source>
</evidence>
<comment type="caution">
    <text evidence="6">The sequence shown here is derived from an EMBL/GenBank/DDBJ whole genome shotgun (WGS) entry which is preliminary data.</text>
</comment>
<evidence type="ECO:0000256" key="4">
    <source>
        <dbReference type="PROSITE-ProRule" id="PRU00134"/>
    </source>
</evidence>
<protein>
    <recommendedName>
        <fullName evidence="5">MYND-type domain-containing protein</fullName>
    </recommendedName>
</protein>
<accession>A0AAD7AZV3</accession>
<keyword evidence="3" id="KW-0862">Zinc</keyword>
<proteinExistence type="predicted"/>
<dbReference type="Pfam" id="PF01753">
    <property type="entry name" value="zf-MYND"/>
    <property type="match status" value="1"/>
</dbReference>
<gene>
    <name evidence="6" type="ORF">FB45DRAFT_879007</name>
</gene>
<sequence>MAAKEQYRRELRRTLSATPMRYIAAARHQNRKGLDALKDLAEVWADVPQTVELGVIELFLSHLREDMAPSSPREWQLDADFAYISLYGLSSMDRLINDPEHASQTHAIFSGLPGIIKWCQYVYDTHIPSASDSRHTWYLSTLGRLFHVSCASQKFALALVGMPGGLELVTKLCAWEGMGGVHDRVMDALNGDAVLFARAILRRTKKATKELDVQDGLALMSHIDLISRIDLLPSFINFFSLYIEGDDYFAVVRAIKVGFLRALLDCSPAFANMPQHTVDTAWDIVRETLPPYFVYRSFFHAVTRYMDELKTPHYVGLLAQPAIEAAFAPFLSALEHQRLSIQCTGQTSFRCGYIKVFPFALSGISQPDMYDLQCQRHDTGHNFKRCKACQWTYYCSPECQKLDWKELHRDSCRAIREEVPLGLREKRDIENLRILARYIADLNIEFFRRMAERNFPDRPPDKLIPCINFTCVPETFALKPIDDAVLSDARLGPFIQRCRSQGLTPVGCLRRNGAEAEFLWLAARRRDFWADESPAAVKENSG</sequence>
<dbReference type="Proteomes" id="UP001221142">
    <property type="component" value="Unassembled WGS sequence"/>
</dbReference>
<dbReference type="InterPro" id="IPR002893">
    <property type="entry name" value="Znf_MYND"/>
</dbReference>
<dbReference type="Gene3D" id="1.10.220.160">
    <property type="match status" value="1"/>
</dbReference>
<evidence type="ECO:0000313" key="6">
    <source>
        <dbReference type="EMBL" id="KAJ7606027.1"/>
    </source>
</evidence>
<name>A0AAD7AZV3_9AGAR</name>
<dbReference type="EMBL" id="JARKIF010000065">
    <property type="protein sequence ID" value="KAJ7606027.1"/>
    <property type="molecule type" value="Genomic_DNA"/>
</dbReference>
<dbReference type="GO" id="GO:0008270">
    <property type="term" value="F:zinc ion binding"/>
    <property type="evidence" value="ECO:0007669"/>
    <property type="project" value="UniProtKB-KW"/>
</dbReference>
<evidence type="ECO:0000256" key="1">
    <source>
        <dbReference type="ARBA" id="ARBA00022723"/>
    </source>
</evidence>
<keyword evidence="1" id="KW-0479">Metal-binding</keyword>
<feature type="domain" description="MYND-type" evidence="5">
    <location>
        <begin position="371"/>
        <end position="412"/>
    </location>
</feature>
<keyword evidence="2 4" id="KW-0863">Zinc-finger</keyword>
<keyword evidence="7" id="KW-1185">Reference proteome</keyword>
<dbReference type="AlphaFoldDB" id="A0AAD7AZV3"/>
<organism evidence="6 7">
    <name type="scientific">Roridomyces roridus</name>
    <dbReference type="NCBI Taxonomy" id="1738132"/>
    <lineage>
        <taxon>Eukaryota</taxon>
        <taxon>Fungi</taxon>
        <taxon>Dikarya</taxon>
        <taxon>Basidiomycota</taxon>
        <taxon>Agaricomycotina</taxon>
        <taxon>Agaricomycetes</taxon>
        <taxon>Agaricomycetidae</taxon>
        <taxon>Agaricales</taxon>
        <taxon>Marasmiineae</taxon>
        <taxon>Mycenaceae</taxon>
        <taxon>Roridomyces</taxon>
    </lineage>
</organism>
<dbReference type="SUPFAM" id="SSF144232">
    <property type="entry name" value="HIT/MYND zinc finger-like"/>
    <property type="match status" value="1"/>
</dbReference>
<evidence type="ECO:0000313" key="7">
    <source>
        <dbReference type="Proteomes" id="UP001221142"/>
    </source>
</evidence>
<dbReference type="Gene3D" id="6.10.140.2220">
    <property type="match status" value="1"/>
</dbReference>
<evidence type="ECO:0000259" key="5">
    <source>
        <dbReference type="PROSITE" id="PS50865"/>
    </source>
</evidence>
<evidence type="ECO:0000256" key="2">
    <source>
        <dbReference type="ARBA" id="ARBA00022771"/>
    </source>
</evidence>
<dbReference type="PROSITE" id="PS50865">
    <property type="entry name" value="ZF_MYND_2"/>
    <property type="match status" value="1"/>
</dbReference>
<reference evidence="6" key="1">
    <citation type="submission" date="2023-03" db="EMBL/GenBank/DDBJ databases">
        <title>Massive genome expansion in bonnet fungi (Mycena s.s.) driven by repeated elements and novel gene families across ecological guilds.</title>
        <authorList>
            <consortium name="Lawrence Berkeley National Laboratory"/>
            <person name="Harder C.B."/>
            <person name="Miyauchi S."/>
            <person name="Viragh M."/>
            <person name="Kuo A."/>
            <person name="Thoen E."/>
            <person name="Andreopoulos B."/>
            <person name="Lu D."/>
            <person name="Skrede I."/>
            <person name="Drula E."/>
            <person name="Henrissat B."/>
            <person name="Morin E."/>
            <person name="Kohler A."/>
            <person name="Barry K."/>
            <person name="LaButti K."/>
            <person name="Morin E."/>
            <person name="Salamov A."/>
            <person name="Lipzen A."/>
            <person name="Mereny Z."/>
            <person name="Hegedus B."/>
            <person name="Baldrian P."/>
            <person name="Stursova M."/>
            <person name="Weitz H."/>
            <person name="Taylor A."/>
            <person name="Grigoriev I.V."/>
            <person name="Nagy L.G."/>
            <person name="Martin F."/>
            <person name="Kauserud H."/>
        </authorList>
    </citation>
    <scope>NUCLEOTIDE SEQUENCE</scope>
    <source>
        <strain evidence="6">9284</strain>
    </source>
</reference>